<name>Q8BR24_MOUSE</name>
<dbReference type="MGI" id="MGI:3641621">
    <property type="gene designation" value="Gm14964"/>
</dbReference>
<reference evidence="2" key="8">
    <citation type="journal article" date="2005" name="Science">
        <title>Antisense Transcription in the Mammalian Transcriptome.</title>
        <authorList>
            <consortium name="RIKEN Genome Exploration Research Group and Genome Science Group (Genome Network Project Core Group) and the FANTOM Consortium"/>
        </authorList>
    </citation>
    <scope>NUCLEOTIDE SEQUENCE</scope>
    <source>
        <strain evidence="2">C57BL/6J</strain>
        <tissue evidence="2">Corpora quadrigemina</tissue>
    </source>
</reference>
<feature type="compositionally biased region" description="Basic residues" evidence="1">
    <location>
        <begin position="39"/>
        <end position="54"/>
    </location>
</feature>
<reference evidence="2" key="3">
    <citation type="journal article" date="2000" name="Genome Res.">
        <title>RIKEN integrated sequence analysis (RISA) system--384-format sequencing pipeline with 384 multicapillary sequencer.</title>
        <authorList>
            <person name="Shibata K."/>
            <person name="Itoh M."/>
            <person name="Aizawa K."/>
            <person name="Nagaoka S."/>
            <person name="Sasaki N."/>
            <person name="Carninci P."/>
            <person name="Konno H."/>
            <person name="Akiyama J."/>
            <person name="Nishi K."/>
            <person name="Kitsunai T."/>
            <person name="Tashiro H."/>
            <person name="Itoh M."/>
            <person name="Sumi N."/>
            <person name="Ishii Y."/>
            <person name="Nakamura S."/>
            <person name="Hazama M."/>
            <person name="Nishine T."/>
            <person name="Harada A."/>
            <person name="Yamamoto R."/>
            <person name="Matsumoto H."/>
            <person name="Sakaguchi S."/>
            <person name="Ikegami T."/>
            <person name="Kashiwagi K."/>
            <person name="Fujiwake S."/>
            <person name="Inoue K."/>
            <person name="Togawa Y."/>
            <person name="Izawa M."/>
            <person name="Ohara E."/>
            <person name="Watahiki M."/>
            <person name="Yoneda Y."/>
            <person name="Ishikawa T."/>
            <person name="Ozawa K."/>
            <person name="Tanaka T."/>
            <person name="Matsuura S."/>
            <person name="Kawai J."/>
            <person name="Okazaki Y."/>
            <person name="Muramatsu M."/>
            <person name="Inoue Y."/>
            <person name="Kira A."/>
            <person name="Hayashizaki Y."/>
        </authorList>
    </citation>
    <scope>NUCLEOTIDE SEQUENCE</scope>
    <source>
        <strain evidence="2">C57BL/6J</strain>
        <tissue evidence="2">Corpora quadrigemina</tissue>
    </source>
</reference>
<evidence type="ECO:0000313" key="2">
    <source>
        <dbReference type="EMBL" id="BAC32506.1"/>
    </source>
</evidence>
<reference evidence="2" key="7">
    <citation type="journal article" date="2005" name="Science">
        <title>The Transcriptional Landscape of the Mammalian Genome.</title>
        <authorList>
            <consortium name="The FANTOM Consortium"/>
            <consortium name="Riken Genome Exploration Research Group and Genome Science Group (Genome Network Project Core Group)"/>
        </authorList>
    </citation>
    <scope>NUCLEOTIDE SEQUENCE</scope>
    <source>
        <strain evidence="2">C57BL/6J</strain>
        <tissue evidence="2">Corpora quadrigemina</tissue>
    </source>
</reference>
<protein>
    <submittedName>
        <fullName evidence="2">Uncharacterized protein</fullName>
    </submittedName>
</protein>
<evidence type="ECO:0000256" key="1">
    <source>
        <dbReference type="SAM" id="MobiDB-lite"/>
    </source>
</evidence>
<reference evidence="2" key="5">
    <citation type="submission" date="2001-07" db="EMBL/GenBank/DDBJ databases">
        <authorList>
            <person name="Adachi J."/>
            <person name="Aizawa K."/>
            <person name="Akimura T."/>
            <person name="Arakawa T."/>
            <person name="Bono H."/>
            <person name="Carninci P."/>
            <person name="Fukuda S."/>
            <person name="Furuno M."/>
            <person name="Hanagaki T."/>
            <person name="Hara A."/>
            <person name="Hashizume W."/>
            <person name="Hayashida K."/>
            <person name="Hayatsu N."/>
            <person name="Hiramoto K."/>
            <person name="Hiraoka T."/>
            <person name="Hirozane T."/>
            <person name="Hori F."/>
            <person name="Imotani K."/>
            <person name="Ishii Y."/>
            <person name="Itoh M."/>
            <person name="Kagawa I."/>
            <person name="Kasukawa T."/>
            <person name="Katoh H."/>
            <person name="Kawai J."/>
            <person name="Kojima Y."/>
            <person name="Kondo S."/>
            <person name="Konno H."/>
            <person name="Kouda M."/>
            <person name="Koya S."/>
            <person name="Kurihara C."/>
            <person name="Matsuyama T."/>
            <person name="Miyazaki A."/>
            <person name="Murata M."/>
            <person name="Nakamura M."/>
            <person name="Nishi K."/>
            <person name="Nomura K."/>
            <person name="Numazaki R."/>
            <person name="Ohno M."/>
            <person name="Ohsato N."/>
            <person name="Okazaki Y."/>
            <person name="Saito R."/>
            <person name="Saitoh H."/>
            <person name="Sakai C."/>
            <person name="Sakai K."/>
            <person name="Sakazume N."/>
            <person name="Sano H."/>
            <person name="Sasaki D."/>
            <person name="Shibata K."/>
            <person name="Shinagawa A."/>
            <person name="Shiraki T."/>
            <person name="Sogabe Y."/>
            <person name="Tagami M."/>
            <person name="Tagawa A."/>
            <person name="Takahashi F."/>
            <person name="Takaku-Akahira S."/>
            <person name="Takeda Y."/>
            <person name="Tanaka T."/>
            <person name="Tomaru A."/>
            <person name="Toya T."/>
            <person name="Yasunishi A."/>
            <person name="Muramatsu M."/>
            <person name="Hayashizaki Y."/>
        </authorList>
    </citation>
    <scope>NUCLEOTIDE SEQUENCE</scope>
    <source>
        <strain evidence="2">C57BL/6J</strain>
        <tissue evidence="2">Corpora quadrigemina</tissue>
    </source>
</reference>
<proteinExistence type="evidence at transcript level"/>
<gene>
    <name evidence="3" type="primary">Gm14964</name>
    <name evidence="3" type="synonym">Nrxn2</name>
    <name evidence="3" type="synonym">OTTMUSG00000018617</name>
</gene>
<evidence type="ECO:0000313" key="3">
    <source>
        <dbReference type="MGI" id="MGI:3641621"/>
    </source>
</evidence>
<dbReference type="EMBL" id="AK045826">
    <property type="protein sequence ID" value="BAC32506.1"/>
    <property type="molecule type" value="mRNA"/>
</dbReference>
<sequence length="109" mass="11845">MRMQSAAAATMPTTMPVVLLDSRITSTAPGGPRSPGPVGKRKRREKRGRQRGPGRGRPAQREKQQPHTQIGSIGFGGDYAGRARPPAGQRLRFKRAAARMPWAPHARAL</sequence>
<feature type="region of interest" description="Disordered" evidence="1">
    <location>
        <begin position="1"/>
        <end position="89"/>
    </location>
</feature>
<reference evidence="2" key="6">
    <citation type="journal article" date="2002" name="Nature">
        <title>Analysis of the mouse transcriptome based on functional annotation of 60,770 full-length cDNAs.</title>
        <authorList>
            <consortium name="The FANTOM Consortium and the RIKEN Genome Exploration Research Group Phase I and II Team"/>
        </authorList>
    </citation>
    <scope>NUCLEOTIDE SEQUENCE</scope>
    <source>
        <strain evidence="2">C57BL/6J</strain>
        <tissue evidence="2">Corpora quadrigemina</tissue>
    </source>
</reference>
<reference evidence="2" key="4">
    <citation type="journal article" date="2001" name="Nature">
        <title>Functional annotation of a full-length mouse cDNA collection.</title>
        <authorList>
            <consortium name="The RIKEN Genome Exploration Research Group Phase II Team and the FANTOM Consortium"/>
        </authorList>
    </citation>
    <scope>NUCLEOTIDE SEQUENCE</scope>
    <source>
        <strain evidence="2">C57BL/6J</strain>
        <tissue evidence="2">Corpora quadrigemina</tissue>
    </source>
</reference>
<feature type="compositionally biased region" description="Low complexity" evidence="1">
    <location>
        <begin position="1"/>
        <end position="16"/>
    </location>
</feature>
<dbReference type="AlphaFoldDB" id="Q8BR24"/>
<accession>Q8BR24</accession>
<reference evidence="2" key="1">
    <citation type="journal article" date="1999" name="Methods Enzymol.">
        <title>High-efficiency full-length cDNA cloning.</title>
        <authorList>
            <person name="Carninci P."/>
            <person name="Hayashizaki Y."/>
        </authorList>
    </citation>
    <scope>NUCLEOTIDE SEQUENCE</scope>
    <source>
        <strain evidence="2">C57BL/6J</strain>
        <tissue evidence="2">Corpora quadrigemina</tissue>
    </source>
</reference>
<dbReference type="AGR" id="MGI:3641621"/>
<organism evidence="2">
    <name type="scientific">Mus musculus</name>
    <name type="common">Mouse</name>
    <dbReference type="NCBI Taxonomy" id="10090"/>
    <lineage>
        <taxon>Eukaryota</taxon>
        <taxon>Metazoa</taxon>
        <taxon>Chordata</taxon>
        <taxon>Craniata</taxon>
        <taxon>Vertebrata</taxon>
        <taxon>Euteleostomi</taxon>
        <taxon>Mammalia</taxon>
        <taxon>Eutheria</taxon>
        <taxon>Euarchontoglires</taxon>
        <taxon>Glires</taxon>
        <taxon>Rodentia</taxon>
        <taxon>Myomorpha</taxon>
        <taxon>Muroidea</taxon>
        <taxon>Muridae</taxon>
        <taxon>Murinae</taxon>
        <taxon>Mus</taxon>
        <taxon>Mus</taxon>
    </lineage>
</organism>
<reference evidence="2" key="2">
    <citation type="journal article" date="2000" name="Genome Res.">
        <title>Normalization and subtraction of cap-trapper-selected cDNAs to prepare full-length cDNA libraries for rapid discovery of new genes.</title>
        <authorList>
            <person name="Carninci P."/>
            <person name="Shibata Y."/>
            <person name="Hayatsu N."/>
            <person name="Sugahara Y."/>
            <person name="Shibata K."/>
            <person name="Itoh M."/>
            <person name="Konno H."/>
            <person name="Okazaki Y."/>
            <person name="Muramatsu M."/>
            <person name="Hayashizaki Y."/>
        </authorList>
    </citation>
    <scope>NUCLEOTIDE SEQUENCE</scope>
    <source>
        <strain evidence="2">C57BL/6J</strain>
        <tissue evidence="2">Corpora quadrigemina</tissue>
    </source>
</reference>